<dbReference type="STRING" id="207559.Dde_2441"/>
<dbReference type="PANTHER" id="PTHR34388:SF1">
    <property type="entry name" value="DNA POLYMERASE III SUBUNIT DELTA"/>
    <property type="match status" value="1"/>
</dbReference>
<sequence length="324" mass="35233">MAKDGFSFIVCPDGQLLRDRIEGQLAAHSSSHGAWERHVYWGDEGLAASFWEHLTLQGLFATPKALVVRNAQNLAAADWKKLSESLRQASPTSWAFICLEVAFERGKAKVPAAVQKTACWKFASGQGWIWESPGLDERSLQGFASAWAQKRGVRFAPGALPAICAALPADATAARNELEKLALAAGADGVISADTSALGDHAADLDIFGFIRAVQSGTQHDKVWRKVMGSSSANDGLVFQFLGMLQREARMMWQLLSGESVRLPAAVLQSKTRTAQQLRYRGIMRMWDLALEAEKGIKSGERSPDQAMEALIGGLLALFAPRRP</sequence>
<keyword evidence="2" id="KW-0548">Nucleotidyltransferase</keyword>
<keyword evidence="6" id="KW-1185">Reference proteome</keyword>
<evidence type="ECO:0000256" key="2">
    <source>
        <dbReference type="ARBA" id="ARBA00022695"/>
    </source>
</evidence>
<dbReference type="GO" id="GO:0009360">
    <property type="term" value="C:DNA polymerase III complex"/>
    <property type="evidence" value="ECO:0007669"/>
    <property type="project" value="TreeGrafter"/>
</dbReference>
<evidence type="ECO:0000256" key="3">
    <source>
        <dbReference type="ARBA" id="ARBA00022705"/>
    </source>
</evidence>
<evidence type="ECO:0008006" key="7">
    <source>
        <dbReference type="Google" id="ProtNLM"/>
    </source>
</evidence>
<organism evidence="5 6">
    <name type="scientific">Oleidesulfovibrio alaskensis (strain ATCC BAA-1058 / DSM 17464 / G20)</name>
    <name type="common">Desulfovibrio alaskensis</name>
    <dbReference type="NCBI Taxonomy" id="207559"/>
    <lineage>
        <taxon>Bacteria</taxon>
        <taxon>Pseudomonadati</taxon>
        <taxon>Thermodesulfobacteriota</taxon>
        <taxon>Desulfovibrionia</taxon>
        <taxon>Desulfovibrionales</taxon>
        <taxon>Desulfovibrionaceae</taxon>
        <taxon>Oleidesulfovibrio</taxon>
    </lineage>
</organism>
<keyword evidence="3" id="KW-0235">DNA replication</keyword>
<evidence type="ECO:0000313" key="5">
    <source>
        <dbReference type="EMBL" id="ABB39238.1"/>
    </source>
</evidence>
<reference evidence="5 6" key="1">
    <citation type="journal article" date="2011" name="J. Bacteriol.">
        <title>Complete genome sequence and updated annotation of Desulfovibrio alaskensis G20.</title>
        <authorList>
            <person name="Hauser L.J."/>
            <person name="Land M.L."/>
            <person name="Brown S.D."/>
            <person name="Larimer F."/>
            <person name="Keller K.L."/>
            <person name="Rapp-Giles B.J."/>
            <person name="Price M.N."/>
            <person name="Lin M."/>
            <person name="Bruce D.C."/>
            <person name="Detter J.C."/>
            <person name="Tapia R."/>
            <person name="Han C.S."/>
            <person name="Goodwin L.A."/>
            <person name="Cheng J.F."/>
            <person name="Pitluck S."/>
            <person name="Copeland A."/>
            <person name="Lucas S."/>
            <person name="Nolan M."/>
            <person name="Lapidus A.L."/>
            <person name="Palumbo A.V."/>
            <person name="Wall J.D."/>
        </authorList>
    </citation>
    <scope>NUCLEOTIDE SEQUENCE [LARGE SCALE GENOMIC DNA]</scope>
    <source>
        <strain evidence="6">ATCC BAA 1058 / DSM 17464 / G20</strain>
    </source>
</reference>
<dbReference type="InterPro" id="IPR005790">
    <property type="entry name" value="DNA_polIII_delta"/>
</dbReference>
<dbReference type="GO" id="GO:0003887">
    <property type="term" value="F:DNA-directed DNA polymerase activity"/>
    <property type="evidence" value="ECO:0007669"/>
    <property type="project" value="UniProtKB-KW"/>
</dbReference>
<keyword evidence="1" id="KW-0808">Transferase</keyword>
<dbReference type="PANTHER" id="PTHR34388">
    <property type="entry name" value="DNA POLYMERASE III SUBUNIT DELTA"/>
    <property type="match status" value="1"/>
</dbReference>
<dbReference type="RefSeq" id="WP_011368307.1">
    <property type="nucleotide sequence ID" value="NC_007519.1"/>
</dbReference>
<dbReference type="GO" id="GO:0003677">
    <property type="term" value="F:DNA binding"/>
    <property type="evidence" value="ECO:0007669"/>
    <property type="project" value="InterPro"/>
</dbReference>
<accession>Q30YK8</accession>
<dbReference type="KEGG" id="dde:Dde_2441"/>
<gene>
    <name evidence="5" type="ordered locus">Dde_2441</name>
</gene>
<dbReference type="Proteomes" id="UP000002710">
    <property type="component" value="Chromosome"/>
</dbReference>
<dbReference type="InterPro" id="IPR027417">
    <property type="entry name" value="P-loop_NTPase"/>
</dbReference>
<proteinExistence type="predicted"/>
<dbReference type="AlphaFoldDB" id="Q30YK8"/>
<dbReference type="HOGENOM" id="CLU_810685_0_0_7"/>
<dbReference type="GO" id="GO:0006261">
    <property type="term" value="P:DNA-templated DNA replication"/>
    <property type="evidence" value="ECO:0007669"/>
    <property type="project" value="TreeGrafter"/>
</dbReference>
<dbReference type="Gene3D" id="1.10.8.60">
    <property type="match status" value="1"/>
</dbReference>
<dbReference type="SUPFAM" id="SSF52540">
    <property type="entry name" value="P-loop containing nucleoside triphosphate hydrolases"/>
    <property type="match status" value="1"/>
</dbReference>
<name>Q30YK8_OLEA2</name>
<evidence type="ECO:0000256" key="1">
    <source>
        <dbReference type="ARBA" id="ARBA00022679"/>
    </source>
</evidence>
<evidence type="ECO:0000313" key="6">
    <source>
        <dbReference type="Proteomes" id="UP000002710"/>
    </source>
</evidence>
<dbReference type="EMBL" id="CP000112">
    <property type="protein sequence ID" value="ABB39238.1"/>
    <property type="molecule type" value="Genomic_DNA"/>
</dbReference>
<protein>
    <recommendedName>
        <fullName evidence="7">DNA polymerase III subunit delta</fullName>
    </recommendedName>
</protein>
<keyword evidence="4" id="KW-0239">DNA-directed DNA polymerase</keyword>
<dbReference type="eggNOG" id="COG1466">
    <property type="taxonomic scope" value="Bacteria"/>
</dbReference>
<evidence type="ECO:0000256" key="4">
    <source>
        <dbReference type="ARBA" id="ARBA00022932"/>
    </source>
</evidence>